<organism evidence="1 2">
    <name type="scientific">Spongiactinospora gelatinilytica</name>
    <dbReference type="NCBI Taxonomy" id="2666298"/>
    <lineage>
        <taxon>Bacteria</taxon>
        <taxon>Bacillati</taxon>
        <taxon>Actinomycetota</taxon>
        <taxon>Actinomycetes</taxon>
        <taxon>Streptosporangiales</taxon>
        <taxon>Streptosporangiaceae</taxon>
        <taxon>Spongiactinospora</taxon>
    </lineage>
</organism>
<dbReference type="RefSeq" id="WP_158557972.1">
    <property type="nucleotide sequence ID" value="NZ_POUA01000045.1"/>
</dbReference>
<feature type="non-terminal residue" evidence="1">
    <location>
        <position position="1"/>
    </location>
</feature>
<dbReference type="EMBL" id="POUA01000045">
    <property type="protein sequence ID" value="PZG51403.1"/>
    <property type="molecule type" value="Genomic_DNA"/>
</dbReference>
<evidence type="ECO:0000313" key="1">
    <source>
        <dbReference type="EMBL" id="PZG51403.1"/>
    </source>
</evidence>
<accession>A0A2W2GUP3</accession>
<sequence length="163" mass="17857">IREPAGTRQVRLPLPHPDPLVTRLVGLECGAQAVRAAADVRLGARWTRRGDALAGEVVMRRRTPGTTVTLHDVGGSVIFGLSPTGAREKPLAVLGPEREELTVPVRFTAPNCSAHSMADAKKPYAFPFWASLPGLERRYLELEVTAELRGSLDRLLRETCKNR</sequence>
<reference evidence="1 2" key="1">
    <citation type="submission" date="2018-01" db="EMBL/GenBank/DDBJ databases">
        <title>Draft genome sequence of Sphaerisporangium sp. 7K107.</title>
        <authorList>
            <person name="Sahin N."/>
            <person name="Saygin H."/>
            <person name="Ay H."/>
        </authorList>
    </citation>
    <scope>NUCLEOTIDE SEQUENCE [LARGE SCALE GENOMIC DNA]</scope>
    <source>
        <strain evidence="1 2">7K107</strain>
    </source>
</reference>
<keyword evidence="2" id="KW-1185">Reference proteome</keyword>
<comment type="caution">
    <text evidence="1">The sequence shown here is derived from an EMBL/GenBank/DDBJ whole genome shotgun (WGS) entry which is preliminary data.</text>
</comment>
<name>A0A2W2GUP3_9ACTN</name>
<proteinExistence type="predicted"/>
<gene>
    <name evidence="1" type="ORF">C1I98_08685</name>
</gene>
<evidence type="ECO:0000313" key="2">
    <source>
        <dbReference type="Proteomes" id="UP000248544"/>
    </source>
</evidence>
<dbReference type="Proteomes" id="UP000248544">
    <property type="component" value="Unassembled WGS sequence"/>
</dbReference>
<dbReference type="AlphaFoldDB" id="A0A2W2GUP3"/>
<protein>
    <submittedName>
        <fullName evidence="1">Uncharacterized protein</fullName>
    </submittedName>
</protein>